<dbReference type="PANTHER" id="PTHR32071">
    <property type="entry name" value="TRANSCRIPTIONAL REGULATORY PROTEIN"/>
    <property type="match status" value="1"/>
</dbReference>
<dbReference type="PROSITE" id="PS00675">
    <property type="entry name" value="SIGMA54_INTERACT_1"/>
    <property type="match status" value="1"/>
</dbReference>
<evidence type="ECO:0000256" key="2">
    <source>
        <dbReference type="ARBA" id="ARBA00022840"/>
    </source>
</evidence>
<dbReference type="InterPro" id="IPR025662">
    <property type="entry name" value="Sigma_54_int_dom_ATP-bd_1"/>
</dbReference>
<evidence type="ECO:0000313" key="7">
    <source>
        <dbReference type="EMBL" id="MBW7571369.1"/>
    </source>
</evidence>
<sequence length="587" mass="66695">MQKILFILPYKGITQVLQSALSCFSGFEADLWPDYENPVSGAAFLSKSLEEYRLIVAQGDAYNDLKRTCNKPVVEMPVSDYDILAAAKLAHGYMGKSILMLPSDLSKRAENILNLAGLNVGTSSLGKEDDVCKTAEKLHSEGYSLIITTPEESRICNECGITNIMLTTSYQTLTQCLGTVQSMLESLNKAENKLTLLEHYVHITETIHVVFSKDGKPVETFNCAANSCLVQMAQNMIPTLLQEKEISKLKMVDKQPYLFKGILSEIDGQPFLFFEIKHSLENTKTHIPGIMIKNTSNLSKDFFNIFYDDLCNLPFRQKVKAYSNANDPVVIIGESGTGKSRLADYIYDNSEYRNNLLYVVDCKQLDKYGINYMFRNTTSPLYSTHVTLYFKELNLTNKKYIDELVDFLQQSACLRNNKVIFSITCKIAESLDNRLCEMLVSRLGSFPLYLVPLRERIKDIPNLATLYLNEMNKELGQNIVGFEPEAMSYLQGFDWYDNVKQFKRVLKQLFVLTQGLYVTTKDTISILHDETIGNKKAKYERDSEKMHTLQELTFEAVQKAMLANGMNQTKAAKQLGISRTTLWRILK</sequence>
<dbReference type="Pfam" id="PF02954">
    <property type="entry name" value="HTH_8"/>
    <property type="match status" value="1"/>
</dbReference>
<keyword evidence="2" id="KW-0067">ATP-binding</keyword>
<evidence type="ECO:0000259" key="6">
    <source>
        <dbReference type="PROSITE" id="PS50943"/>
    </source>
</evidence>
<proteinExistence type="predicted"/>
<evidence type="ECO:0000313" key="8">
    <source>
        <dbReference type="Proteomes" id="UP000719942"/>
    </source>
</evidence>
<dbReference type="SUPFAM" id="SSF52540">
    <property type="entry name" value="P-loop containing nucleoside triphosphate hydrolases"/>
    <property type="match status" value="1"/>
</dbReference>
<accession>A0ABS7DJ96</accession>
<dbReference type="PROSITE" id="PS51257">
    <property type="entry name" value="PROKAR_LIPOPROTEIN"/>
    <property type="match status" value="1"/>
</dbReference>
<dbReference type="EMBL" id="JAGFNZ010000001">
    <property type="protein sequence ID" value="MBW7571369.1"/>
    <property type="molecule type" value="Genomic_DNA"/>
</dbReference>
<dbReference type="InterPro" id="IPR009057">
    <property type="entry name" value="Homeodomain-like_sf"/>
</dbReference>
<dbReference type="InterPro" id="IPR002197">
    <property type="entry name" value="HTH_Fis"/>
</dbReference>
<keyword evidence="4" id="KW-0804">Transcription</keyword>
<comment type="caution">
    <text evidence="7">The sequence shown here is derived from an EMBL/GenBank/DDBJ whole genome shotgun (WGS) entry which is preliminary data.</text>
</comment>
<dbReference type="SUPFAM" id="SSF46689">
    <property type="entry name" value="Homeodomain-like"/>
    <property type="match status" value="1"/>
</dbReference>
<feature type="domain" description="Sigma-54 factor interaction" evidence="5">
    <location>
        <begin position="315"/>
        <end position="511"/>
    </location>
</feature>
<dbReference type="Pfam" id="PF25601">
    <property type="entry name" value="AAA_lid_14"/>
    <property type="match status" value="1"/>
</dbReference>
<protein>
    <submittedName>
        <fullName evidence="7">PrpR N-terminal domain-containing protein</fullName>
    </submittedName>
</protein>
<dbReference type="Pfam" id="PF06506">
    <property type="entry name" value="PrpR_N"/>
    <property type="match status" value="1"/>
</dbReference>
<feature type="domain" description="HTH cro/C1-type" evidence="6">
    <location>
        <begin position="557"/>
        <end position="585"/>
    </location>
</feature>
<dbReference type="PRINTS" id="PR01590">
    <property type="entry name" value="HTHFIS"/>
</dbReference>
<dbReference type="PROSITE" id="PS50045">
    <property type="entry name" value="SIGMA54_INTERACT_4"/>
    <property type="match status" value="1"/>
</dbReference>
<dbReference type="InterPro" id="IPR058031">
    <property type="entry name" value="AAA_lid_NorR"/>
</dbReference>
<dbReference type="SUPFAM" id="SSF159800">
    <property type="entry name" value="PrpR receptor domain-like"/>
    <property type="match status" value="1"/>
</dbReference>
<dbReference type="InterPro" id="IPR002078">
    <property type="entry name" value="Sigma_54_int"/>
</dbReference>
<evidence type="ECO:0000256" key="3">
    <source>
        <dbReference type="ARBA" id="ARBA00023015"/>
    </source>
</evidence>
<organism evidence="7 8">
    <name type="scientific">Caproiciproducens faecalis</name>
    <dbReference type="NCBI Taxonomy" id="2820301"/>
    <lineage>
        <taxon>Bacteria</taxon>
        <taxon>Bacillati</taxon>
        <taxon>Bacillota</taxon>
        <taxon>Clostridia</taxon>
        <taxon>Eubacteriales</taxon>
        <taxon>Acutalibacteraceae</taxon>
        <taxon>Caproiciproducens</taxon>
    </lineage>
</organism>
<dbReference type="PANTHER" id="PTHR32071:SF81">
    <property type="entry name" value="PROPIONATE CATABOLISM OPERON REGULATORY PROTEIN"/>
    <property type="match status" value="1"/>
</dbReference>
<dbReference type="Pfam" id="PF14532">
    <property type="entry name" value="Sigma54_activ_2"/>
    <property type="match status" value="1"/>
</dbReference>
<dbReference type="PROSITE" id="PS50943">
    <property type="entry name" value="HTH_CROC1"/>
    <property type="match status" value="1"/>
</dbReference>
<dbReference type="Gene3D" id="3.40.50.2300">
    <property type="match status" value="1"/>
</dbReference>
<dbReference type="RefSeq" id="WP_219963784.1">
    <property type="nucleotide sequence ID" value="NZ_JAGFNZ010000001.1"/>
</dbReference>
<reference evidence="7 8" key="1">
    <citation type="submission" date="2021-03" db="EMBL/GenBank/DDBJ databases">
        <title>Caproiciproducens sp. nov. isolated from feces of cow.</title>
        <authorList>
            <person name="Choi J.-Y."/>
        </authorList>
    </citation>
    <scope>NUCLEOTIDE SEQUENCE [LARGE SCALE GENOMIC DNA]</scope>
    <source>
        <strain evidence="7 8">AGMB10547</strain>
    </source>
</reference>
<dbReference type="Gene3D" id="3.40.50.10660">
    <property type="entry name" value="PrpR receptor domain-like"/>
    <property type="match status" value="1"/>
</dbReference>
<gene>
    <name evidence="7" type="ORF">J5W02_00970</name>
</gene>
<name>A0ABS7DJ96_9FIRM</name>
<dbReference type="Proteomes" id="UP000719942">
    <property type="component" value="Unassembled WGS sequence"/>
</dbReference>
<evidence type="ECO:0000256" key="4">
    <source>
        <dbReference type="ARBA" id="ARBA00023163"/>
    </source>
</evidence>
<evidence type="ECO:0000256" key="1">
    <source>
        <dbReference type="ARBA" id="ARBA00022741"/>
    </source>
</evidence>
<keyword evidence="8" id="KW-1185">Reference proteome</keyword>
<dbReference type="InterPro" id="IPR010524">
    <property type="entry name" value="Sig_transdc_resp-reg_PrpR_N"/>
</dbReference>
<keyword evidence="3" id="KW-0805">Transcription regulation</keyword>
<evidence type="ECO:0000259" key="5">
    <source>
        <dbReference type="PROSITE" id="PS50045"/>
    </source>
</evidence>
<dbReference type="Gene3D" id="1.10.8.60">
    <property type="match status" value="1"/>
</dbReference>
<dbReference type="InterPro" id="IPR001387">
    <property type="entry name" value="Cro/C1-type_HTH"/>
</dbReference>
<keyword evidence="1" id="KW-0547">Nucleotide-binding</keyword>
<dbReference type="InterPro" id="IPR027417">
    <property type="entry name" value="P-loop_NTPase"/>
</dbReference>
<dbReference type="Gene3D" id="3.40.50.300">
    <property type="entry name" value="P-loop containing nucleotide triphosphate hydrolases"/>
    <property type="match status" value="1"/>
</dbReference>
<dbReference type="Gene3D" id="1.10.10.60">
    <property type="entry name" value="Homeodomain-like"/>
    <property type="match status" value="1"/>
</dbReference>